<dbReference type="EMBL" id="VUOA01000030">
    <property type="protein sequence ID" value="KAA2235996.1"/>
    <property type="molecule type" value="Genomic_DNA"/>
</dbReference>
<keyword evidence="4" id="KW-1185">Reference proteome</keyword>
<name>A0A5B2VB61_9HYPH</name>
<sequence length="166" mass="18201">MSRSRKADASGTYEVGYGKPPQHTRFQKGRSGNPKGRRRTEAVGDVLEQELGRLIDVRQGDRSVQLTALQALVRTTIASALKGNAPAQRAFLKLIQDRAREEQVAQAQFVQSAVAFQVEAEAERERREARGEAGPSPVDASLVRVDLATGEVEIDPKLLVRRPAES</sequence>
<dbReference type="AlphaFoldDB" id="A0A5B2VB61"/>
<reference evidence="3 4" key="1">
    <citation type="submission" date="2019-09" db="EMBL/GenBank/DDBJ databases">
        <title>Salinarimonas rosea gen. nov., sp. nov., a new member of the a-2 subgroup of the Proteobacteria.</title>
        <authorList>
            <person name="Liu J."/>
        </authorList>
    </citation>
    <scope>NUCLEOTIDE SEQUENCE [LARGE SCALE GENOMIC DNA]</scope>
    <source>
        <strain evidence="3 4">BN140002</strain>
    </source>
</reference>
<dbReference type="OrthoDB" id="2086138at2"/>
<dbReference type="RefSeq" id="WP_149819780.1">
    <property type="nucleotide sequence ID" value="NZ_VUOA01000030.1"/>
</dbReference>
<dbReference type="Pfam" id="PF18932">
    <property type="entry name" value="DUF5681"/>
    <property type="match status" value="1"/>
</dbReference>
<comment type="caution">
    <text evidence="3">The sequence shown here is derived from an EMBL/GenBank/DDBJ whole genome shotgun (WGS) entry which is preliminary data.</text>
</comment>
<reference evidence="3 4" key="2">
    <citation type="submission" date="2019-09" db="EMBL/GenBank/DDBJ databases">
        <authorList>
            <person name="Jin C."/>
        </authorList>
    </citation>
    <scope>NUCLEOTIDE SEQUENCE [LARGE SCALE GENOMIC DNA]</scope>
    <source>
        <strain evidence="3 4">BN140002</strain>
    </source>
</reference>
<evidence type="ECO:0000313" key="3">
    <source>
        <dbReference type="EMBL" id="KAA2235996.1"/>
    </source>
</evidence>
<protein>
    <recommendedName>
        <fullName evidence="2">DUF5681 domain-containing protein</fullName>
    </recommendedName>
</protein>
<proteinExistence type="predicted"/>
<dbReference type="InterPro" id="IPR043736">
    <property type="entry name" value="DUF5681"/>
</dbReference>
<evidence type="ECO:0000256" key="1">
    <source>
        <dbReference type="SAM" id="MobiDB-lite"/>
    </source>
</evidence>
<evidence type="ECO:0000313" key="4">
    <source>
        <dbReference type="Proteomes" id="UP000323142"/>
    </source>
</evidence>
<accession>A0A5B2VB61</accession>
<evidence type="ECO:0000259" key="2">
    <source>
        <dbReference type="Pfam" id="PF18932"/>
    </source>
</evidence>
<organism evidence="3 4">
    <name type="scientific">Salinarimonas soli</name>
    <dbReference type="NCBI Taxonomy" id="1638099"/>
    <lineage>
        <taxon>Bacteria</taxon>
        <taxon>Pseudomonadati</taxon>
        <taxon>Pseudomonadota</taxon>
        <taxon>Alphaproteobacteria</taxon>
        <taxon>Hyphomicrobiales</taxon>
        <taxon>Salinarimonadaceae</taxon>
        <taxon>Salinarimonas</taxon>
    </lineage>
</organism>
<dbReference type="Proteomes" id="UP000323142">
    <property type="component" value="Unassembled WGS sequence"/>
</dbReference>
<feature type="domain" description="DUF5681" evidence="2">
    <location>
        <begin position="22"/>
        <end position="98"/>
    </location>
</feature>
<gene>
    <name evidence="3" type="ORF">F0L46_17185</name>
</gene>
<feature type="region of interest" description="Disordered" evidence="1">
    <location>
        <begin position="1"/>
        <end position="42"/>
    </location>
</feature>